<reference evidence="1" key="2">
    <citation type="journal article" date="2015" name="Fish Shellfish Immunol.">
        <title>Early steps in the European eel (Anguilla anguilla)-Vibrio vulnificus interaction in the gills: Role of the RtxA13 toxin.</title>
        <authorList>
            <person name="Callol A."/>
            <person name="Pajuelo D."/>
            <person name="Ebbesson L."/>
            <person name="Teles M."/>
            <person name="MacKenzie S."/>
            <person name="Amaro C."/>
        </authorList>
    </citation>
    <scope>NUCLEOTIDE SEQUENCE</scope>
</reference>
<accession>A0A0E9VXI2</accession>
<evidence type="ECO:0000313" key="1">
    <source>
        <dbReference type="EMBL" id="JAH81973.1"/>
    </source>
</evidence>
<proteinExistence type="predicted"/>
<reference evidence="1" key="1">
    <citation type="submission" date="2014-11" db="EMBL/GenBank/DDBJ databases">
        <authorList>
            <person name="Amaro Gonzalez C."/>
        </authorList>
    </citation>
    <scope>NUCLEOTIDE SEQUENCE</scope>
</reference>
<protein>
    <submittedName>
        <fullName evidence="1">Uncharacterized protein</fullName>
    </submittedName>
</protein>
<dbReference type="EMBL" id="GBXM01026604">
    <property type="protein sequence ID" value="JAH81973.1"/>
    <property type="molecule type" value="Transcribed_RNA"/>
</dbReference>
<sequence>MPVSKNIFFSFKRCFLNIFCFDKYIIAYLM</sequence>
<organism evidence="1">
    <name type="scientific">Anguilla anguilla</name>
    <name type="common">European freshwater eel</name>
    <name type="synonym">Muraena anguilla</name>
    <dbReference type="NCBI Taxonomy" id="7936"/>
    <lineage>
        <taxon>Eukaryota</taxon>
        <taxon>Metazoa</taxon>
        <taxon>Chordata</taxon>
        <taxon>Craniata</taxon>
        <taxon>Vertebrata</taxon>
        <taxon>Euteleostomi</taxon>
        <taxon>Actinopterygii</taxon>
        <taxon>Neopterygii</taxon>
        <taxon>Teleostei</taxon>
        <taxon>Anguilliformes</taxon>
        <taxon>Anguillidae</taxon>
        <taxon>Anguilla</taxon>
    </lineage>
</organism>
<dbReference type="AlphaFoldDB" id="A0A0E9VXI2"/>
<name>A0A0E9VXI2_ANGAN</name>